<keyword evidence="1" id="KW-1133">Transmembrane helix</keyword>
<name>A0A0A2EZA3_PORCN</name>
<dbReference type="EMBL" id="JQJD01000003">
    <property type="protein sequence ID" value="KGN83017.1"/>
    <property type="molecule type" value="Genomic_DNA"/>
</dbReference>
<keyword evidence="1" id="KW-0472">Membrane</keyword>
<evidence type="ECO:0000256" key="1">
    <source>
        <dbReference type="SAM" id="Phobius"/>
    </source>
</evidence>
<keyword evidence="1" id="KW-0812">Transmembrane</keyword>
<dbReference type="AlphaFoldDB" id="A0A0A2EZA3"/>
<evidence type="ECO:0000313" key="3">
    <source>
        <dbReference type="Proteomes" id="UP000030125"/>
    </source>
</evidence>
<protein>
    <submittedName>
        <fullName evidence="2">Uncharacterized protein</fullName>
    </submittedName>
</protein>
<sequence length="360" mass="39792">MLHRIVQPFFVPWGEEGREILFFIFALSFVIHSIVMQILLRLFVAVLVLVTFPWGGGALAQEVLPELRIDSLSKHRPVLVPEMARPSSLGLPKGMSLHKFELSRNGFDSNSPMGADAIGLSKGAMRVDAPRRRLSLSGSSYEGMNSQSQWHNGMLYSIQRGLQADYKLDKKLSLELSGMIGYTSLPSTFHAHKQYDLYGGLRYDANKSLSLGAGVSVGGFMGTRYLNPRVYAGYNPSDNWEFGLYGGVNLIHLPPTRGYGYQSLYSGMTFKYTADQGVFVYGKGFTSQSNAPYFGWTPQPGFWSMGVGGGIGYNIPGYGPVSVGVDYVYNPLTKRMEPVYSLNIVNGLIYLIEQVIQGLQ</sequence>
<reference evidence="2 3" key="1">
    <citation type="submission" date="2014-08" db="EMBL/GenBank/DDBJ databases">
        <title>Porphyromonas cangingivalis strain:COT-109_OH1386 Genome sequencing.</title>
        <authorList>
            <person name="Wallis C."/>
            <person name="Deusch O."/>
            <person name="O'Flynn C."/>
            <person name="Davis I."/>
            <person name="Jospin G."/>
            <person name="Darling A.E."/>
            <person name="Coil D.A."/>
            <person name="Alexiev A."/>
            <person name="Horsfall A."/>
            <person name="Kirkwood N."/>
            <person name="Harris S."/>
            <person name="Eisen J.A."/>
        </authorList>
    </citation>
    <scope>NUCLEOTIDE SEQUENCE [LARGE SCALE GENOMIC DNA]</scope>
    <source>
        <strain evidence="3">COT-109 OH1386</strain>
    </source>
</reference>
<accession>A0A0A2EZA3</accession>
<evidence type="ECO:0000313" key="2">
    <source>
        <dbReference type="EMBL" id="KGN83017.1"/>
    </source>
</evidence>
<feature type="transmembrane region" description="Helical" evidence="1">
    <location>
        <begin position="20"/>
        <end position="50"/>
    </location>
</feature>
<dbReference type="Proteomes" id="UP000030125">
    <property type="component" value="Unassembled WGS sequence"/>
</dbReference>
<keyword evidence="3" id="KW-1185">Reference proteome</keyword>
<proteinExistence type="predicted"/>
<organism evidence="2 3">
    <name type="scientific">Porphyromonas cangingivalis</name>
    <dbReference type="NCBI Taxonomy" id="36874"/>
    <lineage>
        <taxon>Bacteria</taxon>
        <taxon>Pseudomonadati</taxon>
        <taxon>Bacteroidota</taxon>
        <taxon>Bacteroidia</taxon>
        <taxon>Bacteroidales</taxon>
        <taxon>Porphyromonadaceae</taxon>
        <taxon>Porphyromonas</taxon>
    </lineage>
</organism>
<comment type="caution">
    <text evidence="2">The sequence shown here is derived from an EMBL/GenBank/DDBJ whole genome shotgun (WGS) entry which is preliminary data.</text>
</comment>
<gene>
    <name evidence="2" type="ORF">HQ35_00940</name>
</gene>